<organism evidence="1 2">
    <name type="scientific">Sphingobium chlorophenolicum</name>
    <dbReference type="NCBI Taxonomy" id="46429"/>
    <lineage>
        <taxon>Bacteria</taxon>
        <taxon>Pseudomonadati</taxon>
        <taxon>Pseudomonadota</taxon>
        <taxon>Alphaproteobacteria</taxon>
        <taxon>Sphingomonadales</taxon>
        <taxon>Sphingomonadaceae</taxon>
        <taxon>Sphingobium</taxon>
    </lineage>
</organism>
<evidence type="ECO:0000313" key="2">
    <source>
        <dbReference type="Proteomes" id="UP000028411"/>
    </source>
</evidence>
<proteinExistence type="predicted"/>
<evidence type="ECO:0000313" key="1">
    <source>
        <dbReference type="EMBL" id="KEQ53232.1"/>
    </source>
</evidence>
<dbReference type="PANTHER" id="PTHR40128:SF1">
    <property type="entry name" value="PHYTANOYL-COA HYDROXYLASE"/>
    <property type="match status" value="1"/>
</dbReference>
<dbReference type="InterPro" id="IPR008775">
    <property type="entry name" value="Phytyl_CoA_dOase-like"/>
</dbReference>
<name>A0A081RDF9_SPHCR</name>
<protein>
    <submittedName>
        <fullName evidence="1">Phytanoyl-CoA dioxygenase</fullName>
    </submittedName>
</protein>
<dbReference type="PANTHER" id="PTHR40128">
    <property type="entry name" value="EXPRESSED PROTEIN"/>
    <property type="match status" value="1"/>
</dbReference>
<dbReference type="AlphaFoldDB" id="A0A081RDF9"/>
<dbReference type="eggNOG" id="COG5285">
    <property type="taxonomic scope" value="Bacteria"/>
</dbReference>
<accession>A0A081RDF9</accession>
<dbReference type="Proteomes" id="UP000028411">
    <property type="component" value="Unassembled WGS sequence"/>
</dbReference>
<keyword evidence="1" id="KW-0560">Oxidoreductase</keyword>
<dbReference type="SUPFAM" id="SSF51197">
    <property type="entry name" value="Clavaminate synthase-like"/>
    <property type="match status" value="1"/>
</dbReference>
<dbReference type="RefSeq" id="WP_037452147.1">
    <property type="nucleotide sequence ID" value="NZ_JFHR01000026.1"/>
</dbReference>
<dbReference type="GO" id="GO:0016706">
    <property type="term" value="F:2-oxoglutarate-dependent dioxygenase activity"/>
    <property type="evidence" value="ECO:0007669"/>
    <property type="project" value="UniProtKB-ARBA"/>
</dbReference>
<dbReference type="Gene3D" id="2.60.120.620">
    <property type="entry name" value="q2cbj1_9rhob like domain"/>
    <property type="match status" value="1"/>
</dbReference>
<reference evidence="1 2" key="1">
    <citation type="submission" date="2014-02" db="EMBL/GenBank/DDBJ databases">
        <title>Whole genome sequence of Sphingobium chlorophenolicum NBRC 16172.</title>
        <authorList>
            <person name="Gan H.M."/>
            <person name="Gan H.Y."/>
            <person name="Chew T.H."/>
            <person name="Savka M.A."/>
        </authorList>
    </citation>
    <scope>NUCLEOTIDE SEQUENCE [LARGE SCALE GENOMIC DNA]</scope>
    <source>
        <strain evidence="1 2">NBRC 16172</strain>
    </source>
</reference>
<gene>
    <name evidence="1" type="ORF">BV95_02516</name>
</gene>
<dbReference type="OrthoDB" id="2553118at2"/>
<comment type="caution">
    <text evidence="1">The sequence shown here is derived from an EMBL/GenBank/DDBJ whole genome shotgun (WGS) entry which is preliminary data.</text>
</comment>
<keyword evidence="1" id="KW-0223">Dioxygenase</keyword>
<dbReference type="PATRIC" id="fig|46429.4.peg.2494"/>
<dbReference type="Pfam" id="PF05721">
    <property type="entry name" value="PhyH"/>
    <property type="match status" value="1"/>
</dbReference>
<sequence>MSVDVINRPDAPDLHVQDVVAAGELESCNHLLDDPEALNRFYEDKGYILLRGVFDQGSVARARDEMLAVAAQMGLVEPGDPTGKWTGKPSVGGMEESDLYAGIAGRLIEDPANQSVMEKILGEPACSVPIVQYRTYPPQSKLGTVHQDGFYSPGIQDYRPVWVSLTPCTRDMGGLALAVGQNKRGYFHNVGKPNPFPIPNDVIPAESWATTDYMPGDVLIVHPCTPHCGLANNSDRLRISFDSRVQSAANPSAVAATVKSFTPTTVTVDADRVGEITLNIDEDSYLRPINPGVRESFDDFVNYMKPGMRLVVVRDGDRAVMLRKAAEG</sequence>
<dbReference type="EMBL" id="JFHR01000026">
    <property type="protein sequence ID" value="KEQ53232.1"/>
    <property type="molecule type" value="Genomic_DNA"/>
</dbReference>